<reference evidence="2 3" key="1">
    <citation type="journal article" date="2021" name="Sci. Rep.">
        <title>The genome of the diatom Chaetoceros tenuissimus carries an ancient integrated fragment of an extant virus.</title>
        <authorList>
            <person name="Hongo Y."/>
            <person name="Kimura K."/>
            <person name="Takaki Y."/>
            <person name="Yoshida Y."/>
            <person name="Baba S."/>
            <person name="Kobayashi G."/>
            <person name="Nagasaki K."/>
            <person name="Hano T."/>
            <person name="Tomaru Y."/>
        </authorList>
    </citation>
    <scope>NUCLEOTIDE SEQUENCE [LARGE SCALE GENOMIC DNA]</scope>
    <source>
        <strain evidence="2 3">NIES-3715</strain>
    </source>
</reference>
<feature type="compositionally biased region" description="Polar residues" evidence="1">
    <location>
        <begin position="544"/>
        <end position="567"/>
    </location>
</feature>
<feature type="compositionally biased region" description="Basic and acidic residues" evidence="1">
    <location>
        <begin position="469"/>
        <end position="487"/>
    </location>
</feature>
<feature type="compositionally biased region" description="Basic and acidic residues" evidence="1">
    <location>
        <begin position="406"/>
        <end position="416"/>
    </location>
</feature>
<feature type="region of interest" description="Disordered" evidence="1">
    <location>
        <begin position="254"/>
        <end position="736"/>
    </location>
</feature>
<dbReference type="AlphaFoldDB" id="A0AAD3CXS4"/>
<accession>A0AAD3CXS4</accession>
<evidence type="ECO:0000313" key="3">
    <source>
        <dbReference type="Proteomes" id="UP001054902"/>
    </source>
</evidence>
<proteinExistence type="predicted"/>
<dbReference type="Proteomes" id="UP001054902">
    <property type="component" value="Unassembled WGS sequence"/>
</dbReference>
<sequence>MNNSNSAASLILGDLDNSMLKVATKETCYSRLNMTKAIQDLAPYLTPTPSSNDAELVDYTKYSIDDSNKDTVASFISKEVYQENITSYEKILLCIECTIRSSDAVKKTLLRLAQDGTGRSGGQFCFIRWLSMAIDRIEDRYKNGDKPSEHEPESRVEEMIVESIMELICSFGVIKKEKQLVTLKTKFGLDWHNLCFQTSIFATSHKLQAIMKACEKAEEKLNCVKDEKAFLHAPKPMPKIMIPVMRRKIPAKTAKPALDTTVSNDKPATVPDVQGETTSSNNQRSSTFTSRSYSPQKSSSRPNQAEVINIEQDEPNRSNGSNSFKVQDDPRAKFSGSGWDNFDPEKYKRPNPGRFKKRFHNGSRTESTAPRKNYSNQDHSSYGSNTSRHSNEQNSTNRPNFNDSSRGSRNEPDENISRNAPRENNQGPYGRSAHHSNNEGGRDPYSRNRNYDKNQDAYGRSTSHSSNDLGRDPYTRKRTERDYDNNTHHKKPRYDHQASYGSSGSGGRDEDKNGGRGRGRGRTLPAWQTQGKQVASEDVIARDSYSSSAPSNMNRVVSDNSQSNGQESRGRGRGRTLPSWMTNKESSNTPPPVDLDALAAKAEEAIAQVNSPAPVAPTINAENSQADDFKAYKAAMRNQGKNNQQRNYNNTGRGRGRSNNRYSNPQNSSSYGPNTSSEPSRGRGRGMDMTKPSWMTRGGNSGQEVAPSRQVSHQEASESQGRGRGRTLPAWMTKPN</sequence>
<evidence type="ECO:0000313" key="2">
    <source>
        <dbReference type="EMBL" id="GFH53992.1"/>
    </source>
</evidence>
<feature type="compositionally biased region" description="Polar residues" evidence="1">
    <location>
        <begin position="362"/>
        <end position="405"/>
    </location>
</feature>
<name>A0AAD3CXS4_9STRA</name>
<organism evidence="2 3">
    <name type="scientific">Chaetoceros tenuissimus</name>
    <dbReference type="NCBI Taxonomy" id="426638"/>
    <lineage>
        <taxon>Eukaryota</taxon>
        <taxon>Sar</taxon>
        <taxon>Stramenopiles</taxon>
        <taxon>Ochrophyta</taxon>
        <taxon>Bacillariophyta</taxon>
        <taxon>Coscinodiscophyceae</taxon>
        <taxon>Chaetocerotophycidae</taxon>
        <taxon>Chaetocerotales</taxon>
        <taxon>Chaetocerotaceae</taxon>
        <taxon>Chaetoceros</taxon>
    </lineage>
</organism>
<feature type="compositionally biased region" description="Polar residues" evidence="1">
    <location>
        <begin position="665"/>
        <end position="679"/>
    </location>
</feature>
<feature type="compositionally biased region" description="Low complexity" evidence="1">
    <location>
        <begin position="637"/>
        <end position="664"/>
    </location>
</feature>
<evidence type="ECO:0000256" key="1">
    <source>
        <dbReference type="SAM" id="MobiDB-lite"/>
    </source>
</evidence>
<comment type="caution">
    <text evidence="2">The sequence shown here is derived from an EMBL/GenBank/DDBJ whole genome shotgun (WGS) entry which is preliminary data.</text>
</comment>
<keyword evidence="3" id="KW-1185">Reference proteome</keyword>
<feature type="compositionally biased region" description="Polar residues" evidence="1">
    <location>
        <begin position="709"/>
        <end position="720"/>
    </location>
</feature>
<feature type="compositionally biased region" description="Basic residues" evidence="1">
    <location>
        <begin position="349"/>
        <end position="361"/>
    </location>
</feature>
<feature type="compositionally biased region" description="Polar residues" evidence="1">
    <location>
        <begin position="275"/>
        <end position="289"/>
    </location>
</feature>
<feature type="compositionally biased region" description="Low complexity" evidence="1">
    <location>
        <begin position="290"/>
        <end position="302"/>
    </location>
</feature>
<protein>
    <submittedName>
        <fullName evidence="2">Uncharacterized protein</fullName>
    </submittedName>
</protein>
<gene>
    <name evidence="2" type="ORF">CTEN210_10468</name>
</gene>
<feature type="compositionally biased region" description="Basic and acidic residues" evidence="1">
    <location>
        <begin position="436"/>
        <end position="455"/>
    </location>
</feature>
<feature type="compositionally biased region" description="Polar residues" evidence="1">
    <location>
        <begin position="579"/>
        <end position="588"/>
    </location>
</feature>
<dbReference type="EMBL" id="BLLK01000047">
    <property type="protein sequence ID" value="GFH53992.1"/>
    <property type="molecule type" value="Genomic_DNA"/>
</dbReference>